<evidence type="ECO:0000313" key="3">
    <source>
        <dbReference type="Proteomes" id="UP001277761"/>
    </source>
</evidence>
<name>A0ABU4VPI1_9ACTN</name>
<dbReference type="Gene3D" id="3.40.50.300">
    <property type="entry name" value="P-loop containing nucleotide triphosphate hydrolases"/>
    <property type="match status" value="1"/>
</dbReference>
<dbReference type="SUPFAM" id="SSF56349">
    <property type="entry name" value="DNA breaking-rejoining enzymes"/>
    <property type="match status" value="1"/>
</dbReference>
<sequence length="527" mass="57465">MVHRAPPKPHKDVSDLLDAGGSLADLRRTRPKAPGTPSPGAQRVVQAAGEPLPAALRLLLDREGASAKRTANGWQVRCPAHEDRGPSLSVATGDDVPVVLHCHAGCTVGEIAAALGVSPAEFSRALPTDEFRRDVERERRRIEVREEARRLIASDRPRPPLPTGTLADALAEPSTEAEWTVDGLLPFGGNAVVVALAKSGKTTLAMNLAKSFADGDAFLGRFPVRPLDGRLLYLDYELSRRQELSWFRGIGIEQTERVVPWSLRGESFQFWLPEVRDEAAALCREQEIEVVVVDPWARAARPLVEEENSNSQGAAWTDALDAFKKSAGIRDAVVVTHTGKATYEDGEERARGAQRLEDWMDVGWYLTKDRASGRRSFRAMGRDVDLDAIDLAYSPGNRALLATGKTRAEARSEEGARRAVQAVAAVGEGASSTKVIEAMTGTKENRQRWLDSAEREGYIERRENGQTKQCFLTAKGLALLIAQGAHLLQVKEWLGHASVTTTEQYAHLAPDRNADLAARLGVASQTC</sequence>
<reference evidence="2 3" key="1">
    <citation type="submission" date="2023-11" db="EMBL/GenBank/DDBJ databases">
        <authorList>
            <person name="Xu M."/>
            <person name="Jiang T."/>
        </authorList>
    </citation>
    <scope>NUCLEOTIDE SEQUENCE [LARGE SCALE GENOMIC DNA]</scope>
    <source>
        <strain evidence="2 3">SD</strain>
    </source>
</reference>
<dbReference type="InterPro" id="IPR013762">
    <property type="entry name" value="Integrase-like_cat_sf"/>
</dbReference>
<dbReference type="Gene3D" id="1.10.443.10">
    <property type="entry name" value="Intergrase catalytic core"/>
    <property type="match status" value="1"/>
</dbReference>
<keyword evidence="3" id="KW-1185">Reference proteome</keyword>
<dbReference type="Proteomes" id="UP001277761">
    <property type="component" value="Unassembled WGS sequence"/>
</dbReference>
<accession>A0ABU4VPI1</accession>
<keyword evidence="1" id="KW-0233">DNA recombination</keyword>
<proteinExistence type="predicted"/>
<evidence type="ECO:0000256" key="1">
    <source>
        <dbReference type="ARBA" id="ARBA00023172"/>
    </source>
</evidence>
<organism evidence="2 3">
    <name type="scientific">Patulibacter brassicae</name>
    <dbReference type="NCBI Taxonomy" id="1705717"/>
    <lineage>
        <taxon>Bacteria</taxon>
        <taxon>Bacillati</taxon>
        <taxon>Actinomycetota</taxon>
        <taxon>Thermoleophilia</taxon>
        <taxon>Solirubrobacterales</taxon>
        <taxon>Patulibacteraceae</taxon>
        <taxon>Patulibacter</taxon>
    </lineage>
</organism>
<gene>
    <name evidence="2" type="ORF">SK069_14240</name>
</gene>
<dbReference type="EMBL" id="JAXAVX010000008">
    <property type="protein sequence ID" value="MDX8152763.1"/>
    <property type="molecule type" value="Genomic_DNA"/>
</dbReference>
<dbReference type="SUPFAM" id="SSF52540">
    <property type="entry name" value="P-loop containing nucleoside triphosphate hydrolases"/>
    <property type="match status" value="1"/>
</dbReference>
<evidence type="ECO:0000313" key="2">
    <source>
        <dbReference type="EMBL" id="MDX8152763.1"/>
    </source>
</evidence>
<dbReference type="Pfam" id="PF13481">
    <property type="entry name" value="AAA_25"/>
    <property type="match status" value="1"/>
</dbReference>
<dbReference type="RefSeq" id="WP_319954919.1">
    <property type="nucleotide sequence ID" value="NZ_JAXAVX010000008.1"/>
</dbReference>
<protein>
    <submittedName>
        <fullName evidence="2">AAA family ATPase</fullName>
    </submittedName>
</protein>
<comment type="caution">
    <text evidence="2">The sequence shown here is derived from an EMBL/GenBank/DDBJ whole genome shotgun (WGS) entry which is preliminary data.</text>
</comment>
<dbReference type="InterPro" id="IPR027417">
    <property type="entry name" value="P-loop_NTPase"/>
</dbReference>
<dbReference type="InterPro" id="IPR011010">
    <property type="entry name" value="DNA_brk_join_enz"/>
</dbReference>